<dbReference type="InterPro" id="IPR012337">
    <property type="entry name" value="RNaseH-like_sf"/>
</dbReference>
<evidence type="ECO:0000313" key="3">
    <source>
        <dbReference type="Proteomes" id="UP000026915"/>
    </source>
</evidence>
<dbReference type="GO" id="GO:0003676">
    <property type="term" value="F:nucleic acid binding"/>
    <property type="evidence" value="ECO:0007669"/>
    <property type="project" value="InterPro"/>
</dbReference>
<dbReference type="GO" id="GO:0004523">
    <property type="term" value="F:RNA-DNA hybrid ribonuclease activity"/>
    <property type="evidence" value="ECO:0007669"/>
    <property type="project" value="InterPro"/>
</dbReference>
<dbReference type="SUPFAM" id="SSF53098">
    <property type="entry name" value="Ribonuclease H-like"/>
    <property type="match status" value="1"/>
</dbReference>
<evidence type="ECO:0000259" key="1">
    <source>
        <dbReference type="PROSITE" id="PS50879"/>
    </source>
</evidence>
<dbReference type="InterPro" id="IPR044730">
    <property type="entry name" value="RNase_H-like_dom_plant"/>
</dbReference>
<dbReference type="InterPro" id="IPR002156">
    <property type="entry name" value="RNaseH_domain"/>
</dbReference>
<dbReference type="PROSITE" id="PS50879">
    <property type="entry name" value="RNASE_H_1"/>
    <property type="match status" value="1"/>
</dbReference>
<dbReference type="PANTHER" id="PTHR33033">
    <property type="entry name" value="POLYNUCLEOTIDYL TRANSFERASE, RIBONUCLEASE H-LIKE SUPERFAMILY PROTEIN-RELATED"/>
    <property type="match status" value="1"/>
</dbReference>
<dbReference type="Proteomes" id="UP000026915">
    <property type="component" value="Chromosome 2"/>
</dbReference>
<dbReference type="Gramene" id="EOX99225">
    <property type="protein sequence ID" value="EOX99225"/>
    <property type="gene ID" value="TCM_007835"/>
</dbReference>
<sequence>MALVENSLEYKGEGGFGIRDSKSVTLKVGNALLMFKSDNHTSRDYSQDVEPRWKKSIGEEVQRLSFDVINNIAEKESQQRGLRRNMETGHFEKSSYDKLKEGNGLTNQVVVGQGSVDQQNEGLRPTLSLERDFYEEEVHAIIMECDGNKASRPDGYTMSFFKNQWAMVKRALMVFIANFQQTGEGETEKTPMEFSLGWVGGKEETSLERKMKICGGKSFKKRMNEIPWSYYLVISSSNYVSCDLDPLISRNHKFSKTTIVLQLRYDFWSSSSRSGEVVNIKGVAFSLSFPMVSESSHLKFCRESYGRNTKTYAVEISIASHIIDNKSKKTKKEVEWSELRPGQLNFNVDGAARGNLREFGIGGVLKDDQGRILVTFSKSIGVRNANRVELLALKEAFFIFMASKWAFSHYLLIESDSLITVKWSNCPSVTPWRLRKHIL</sequence>
<feature type="domain" description="RNase H type-1" evidence="1">
    <location>
        <begin position="340"/>
        <end position="439"/>
    </location>
</feature>
<dbReference type="HOGENOM" id="CLU_624711_0_0_1"/>
<organism evidence="2 3">
    <name type="scientific">Theobroma cacao</name>
    <name type="common">Cacao</name>
    <name type="synonym">Cocoa</name>
    <dbReference type="NCBI Taxonomy" id="3641"/>
    <lineage>
        <taxon>Eukaryota</taxon>
        <taxon>Viridiplantae</taxon>
        <taxon>Streptophyta</taxon>
        <taxon>Embryophyta</taxon>
        <taxon>Tracheophyta</taxon>
        <taxon>Spermatophyta</taxon>
        <taxon>Magnoliopsida</taxon>
        <taxon>eudicotyledons</taxon>
        <taxon>Gunneridae</taxon>
        <taxon>Pentapetalae</taxon>
        <taxon>rosids</taxon>
        <taxon>malvids</taxon>
        <taxon>Malvales</taxon>
        <taxon>Malvaceae</taxon>
        <taxon>Byttnerioideae</taxon>
        <taxon>Theobroma</taxon>
    </lineage>
</organism>
<gene>
    <name evidence="2" type="ORF">TCM_007835</name>
</gene>
<evidence type="ECO:0000313" key="2">
    <source>
        <dbReference type="EMBL" id="EOX99225.1"/>
    </source>
</evidence>
<reference evidence="2 3" key="1">
    <citation type="journal article" date="2013" name="Genome Biol.">
        <title>The genome sequence of the most widely cultivated cacao type and its use to identify candidate genes regulating pod color.</title>
        <authorList>
            <person name="Motamayor J.C."/>
            <person name="Mockaitis K."/>
            <person name="Schmutz J."/>
            <person name="Haiminen N."/>
            <person name="Iii D.L."/>
            <person name="Cornejo O."/>
            <person name="Findley S.D."/>
            <person name="Zheng P."/>
            <person name="Utro F."/>
            <person name="Royaert S."/>
            <person name="Saski C."/>
            <person name="Jenkins J."/>
            <person name="Podicheti R."/>
            <person name="Zhao M."/>
            <person name="Scheffler B.E."/>
            <person name="Stack J.C."/>
            <person name="Feltus F.A."/>
            <person name="Mustiga G.M."/>
            <person name="Amores F."/>
            <person name="Phillips W."/>
            <person name="Marelli J.P."/>
            <person name="May G.D."/>
            <person name="Shapiro H."/>
            <person name="Ma J."/>
            <person name="Bustamante C.D."/>
            <person name="Schnell R.J."/>
            <person name="Main D."/>
            <person name="Gilbert D."/>
            <person name="Parida L."/>
            <person name="Kuhn D.N."/>
        </authorList>
    </citation>
    <scope>NUCLEOTIDE SEQUENCE [LARGE SCALE GENOMIC DNA]</scope>
    <source>
        <strain evidence="3">cv. Matina 1-6</strain>
    </source>
</reference>
<dbReference type="AlphaFoldDB" id="A0A061E2S1"/>
<dbReference type="Gene3D" id="3.30.420.10">
    <property type="entry name" value="Ribonuclease H-like superfamily/Ribonuclease H"/>
    <property type="match status" value="1"/>
</dbReference>
<dbReference type="CDD" id="cd06222">
    <property type="entry name" value="RNase_H_like"/>
    <property type="match status" value="1"/>
</dbReference>
<dbReference type="InParanoid" id="A0A061E2S1"/>
<name>A0A061E2S1_THECC</name>
<dbReference type="InterPro" id="IPR036397">
    <property type="entry name" value="RNaseH_sf"/>
</dbReference>
<accession>A0A061E2S1</accession>
<protein>
    <recommendedName>
        <fullName evidence="1">RNase H type-1 domain-containing protein</fullName>
    </recommendedName>
</protein>
<keyword evidence="3" id="KW-1185">Reference proteome</keyword>
<dbReference type="EMBL" id="CM001880">
    <property type="protein sequence ID" value="EOX99225.1"/>
    <property type="molecule type" value="Genomic_DNA"/>
</dbReference>
<proteinExistence type="predicted"/>
<dbReference type="PANTHER" id="PTHR33033:SF83">
    <property type="entry name" value="REVERSE TRANSCRIPTASE-LIKE PROTEIN"/>
    <property type="match status" value="1"/>
</dbReference>